<evidence type="ECO:0000313" key="3">
    <source>
        <dbReference type="Proteomes" id="UP000319927"/>
    </source>
</evidence>
<evidence type="ECO:0008006" key="4">
    <source>
        <dbReference type="Google" id="ProtNLM"/>
    </source>
</evidence>
<proteinExistence type="predicted"/>
<dbReference type="EMBL" id="VIXA01000002">
    <property type="protein sequence ID" value="TWG22526.1"/>
    <property type="molecule type" value="Genomic_DNA"/>
</dbReference>
<dbReference type="OrthoDB" id="3398750at2"/>
<reference evidence="2 3" key="1">
    <citation type="submission" date="2019-06" db="EMBL/GenBank/DDBJ databases">
        <title>Sequencing the genomes of 1000 actinobacteria strains.</title>
        <authorList>
            <person name="Klenk H.-P."/>
        </authorList>
    </citation>
    <scope>NUCLEOTIDE SEQUENCE [LARGE SCALE GENOMIC DNA]</scope>
    <source>
        <strain evidence="2 3">DSM 102131</strain>
    </source>
</reference>
<organism evidence="2 3">
    <name type="scientific">Micromonospora palomenae</name>
    <dbReference type="NCBI Taxonomy" id="1461247"/>
    <lineage>
        <taxon>Bacteria</taxon>
        <taxon>Bacillati</taxon>
        <taxon>Actinomycetota</taxon>
        <taxon>Actinomycetes</taxon>
        <taxon>Micromonosporales</taxon>
        <taxon>Micromonosporaceae</taxon>
        <taxon>Micromonospora</taxon>
    </lineage>
</organism>
<keyword evidence="3" id="KW-1185">Reference proteome</keyword>
<evidence type="ECO:0000256" key="1">
    <source>
        <dbReference type="SAM" id="Phobius"/>
    </source>
</evidence>
<name>A0A561WF84_9ACTN</name>
<accession>A0A561WF84</accession>
<gene>
    <name evidence="2" type="ORF">FHX75_121054</name>
</gene>
<evidence type="ECO:0000313" key="2">
    <source>
        <dbReference type="EMBL" id="TWG22526.1"/>
    </source>
</evidence>
<feature type="transmembrane region" description="Helical" evidence="1">
    <location>
        <begin position="49"/>
        <end position="69"/>
    </location>
</feature>
<sequence length="189" mass="20916">MRLRRDTAKVRRNYLFVAFLGAGGWGAARYSEADPNSVFTSTGPLKYLAAALFIVAACALASLLWPFVIHVHDDGMTLRSHGVTTRLPWGSVEMLTAAKRGTGWTDPMLQIRVAPGVRIKGRIGSDHDGRRVYNLLPLEDFTLPPEQVVAILREHSGGKVEAQDYLNYRAGKRAVARWLTEEHSEDSNG</sequence>
<protein>
    <recommendedName>
        <fullName evidence="4">PH (Pleckstrin Homology) domain-containing protein</fullName>
    </recommendedName>
</protein>
<dbReference type="AlphaFoldDB" id="A0A561WF84"/>
<keyword evidence="1" id="KW-0472">Membrane</keyword>
<keyword evidence="1" id="KW-1133">Transmembrane helix</keyword>
<keyword evidence="1" id="KW-0812">Transmembrane</keyword>
<dbReference type="Proteomes" id="UP000319927">
    <property type="component" value="Unassembled WGS sequence"/>
</dbReference>
<comment type="caution">
    <text evidence="2">The sequence shown here is derived from an EMBL/GenBank/DDBJ whole genome shotgun (WGS) entry which is preliminary data.</text>
</comment>